<keyword evidence="1" id="KW-0456">Lyase</keyword>
<dbReference type="PANTHER" id="PTHR36577">
    <property type="entry name" value="DUF521 DOMAIN PROTEIN (AFU_ORTHOLOGUE AFUA_6G00490)"/>
    <property type="match status" value="1"/>
</dbReference>
<dbReference type="GO" id="GO:0016829">
    <property type="term" value="F:lyase activity"/>
    <property type="evidence" value="ECO:0007669"/>
    <property type="project" value="UniProtKB-KW"/>
</dbReference>
<dbReference type="Pfam" id="PF01989">
    <property type="entry name" value="AcnX_swivel_put"/>
    <property type="match status" value="1"/>
</dbReference>
<protein>
    <submittedName>
        <fullName evidence="3">Putative aconitase with swiveling domain</fullName>
    </submittedName>
</protein>
<dbReference type="AlphaFoldDB" id="A0A7Y9ENG1"/>
<gene>
    <name evidence="3" type="ORF">BJY14_006979</name>
</gene>
<dbReference type="Proteomes" id="UP000529783">
    <property type="component" value="Unassembled WGS sequence"/>
</dbReference>
<evidence type="ECO:0000256" key="1">
    <source>
        <dbReference type="ARBA" id="ARBA00023239"/>
    </source>
</evidence>
<dbReference type="PANTHER" id="PTHR36577:SF3">
    <property type="entry name" value="DUF521 DOMAIN PROTEIN (AFU_ORTHOLOGUE AFUA_6G00490)"/>
    <property type="match status" value="1"/>
</dbReference>
<name>A0A7Y9ENG1_9ACTN</name>
<organism evidence="3 4">
    <name type="scientific">Actinomadura luteofluorescens</name>
    <dbReference type="NCBI Taxonomy" id="46163"/>
    <lineage>
        <taxon>Bacteria</taxon>
        <taxon>Bacillati</taxon>
        <taxon>Actinomycetota</taxon>
        <taxon>Actinomycetes</taxon>
        <taxon>Streptosporangiales</taxon>
        <taxon>Thermomonosporaceae</taxon>
        <taxon>Actinomadura</taxon>
    </lineage>
</organism>
<accession>A0A7Y9ENG1</accession>
<sequence length="142" mass="14726">MIGTPLSPGRATAPLLLLDEPLSFWGGSDVATGEITDVHHPQRGARAAGRVLAFAASRGSSSSSTVLAEQIRRGTAPAAVLLRRPDAIVTLAAIVARELYAIEMPVVVLSAGDFDALPRTGTVTVAATDEGAEVRIEEAGRR</sequence>
<reference evidence="3 4" key="1">
    <citation type="submission" date="2020-07" db="EMBL/GenBank/DDBJ databases">
        <title>Sequencing the genomes of 1000 actinobacteria strains.</title>
        <authorList>
            <person name="Klenk H.-P."/>
        </authorList>
    </citation>
    <scope>NUCLEOTIDE SEQUENCE [LARGE SCALE GENOMIC DNA]</scope>
    <source>
        <strain evidence="3 4">DSM 40398</strain>
    </source>
</reference>
<proteinExistence type="predicted"/>
<dbReference type="SUPFAM" id="SSF52016">
    <property type="entry name" value="LeuD/IlvD-like"/>
    <property type="match status" value="1"/>
</dbReference>
<evidence type="ECO:0000313" key="3">
    <source>
        <dbReference type="EMBL" id="NYD50996.1"/>
    </source>
</evidence>
<feature type="domain" description="Phosphomevalonate dehydratase small subunit-like" evidence="2">
    <location>
        <begin position="22"/>
        <end position="106"/>
    </location>
</feature>
<keyword evidence="4" id="KW-1185">Reference proteome</keyword>
<dbReference type="EMBL" id="JACCBA010000001">
    <property type="protein sequence ID" value="NYD50996.1"/>
    <property type="molecule type" value="Genomic_DNA"/>
</dbReference>
<evidence type="ECO:0000259" key="2">
    <source>
        <dbReference type="Pfam" id="PF01989"/>
    </source>
</evidence>
<evidence type="ECO:0000313" key="4">
    <source>
        <dbReference type="Proteomes" id="UP000529783"/>
    </source>
</evidence>
<dbReference type="Gene3D" id="3.50.30.10">
    <property type="entry name" value="Phosphohistidine domain"/>
    <property type="match status" value="1"/>
</dbReference>
<dbReference type="RefSeq" id="WP_179847454.1">
    <property type="nucleotide sequence ID" value="NZ_BAAASW010000012.1"/>
</dbReference>
<comment type="caution">
    <text evidence="3">The sequence shown here is derived from an EMBL/GenBank/DDBJ whole genome shotgun (WGS) entry which is preliminary data.</text>
</comment>
<dbReference type="InterPro" id="IPR002840">
    <property type="entry name" value="PMDh-S-like_dom"/>
</dbReference>